<dbReference type="AlphaFoldDB" id="A0A9P1GZJ3"/>
<sequence length="202" mass="21730">MIAGDPQLRSQDGTSRGICHRCNGNGAGGAPCDSRDTSELPAKVCPGGIRATIIFPSCWDGKTLDSADHMSHVAYSPSRNVLANDACPSSHPVRIPQLMYEIQWDTKQFNNPEYFEGGKQPFVYSYGDPTGHGQHGDYLFGWKGDALQRGMDATLGNDCVNDLCPILETQSSEDASKCVKDTQVGGEDVGLTTLPGDVLVTY</sequence>
<dbReference type="PANTHER" id="PTHR43662:SF2">
    <property type="entry name" value="DUF1996 DOMAIN-CONTAINING PROTEIN"/>
    <property type="match status" value="1"/>
</dbReference>
<name>A0A9P1GZJ3_9PEZI</name>
<comment type="caution">
    <text evidence="2">The sequence shown here is derived from an EMBL/GenBank/DDBJ whole genome shotgun (WGS) entry which is preliminary data.</text>
</comment>
<dbReference type="Proteomes" id="UP000838763">
    <property type="component" value="Unassembled WGS sequence"/>
</dbReference>
<gene>
    <name evidence="2" type="ORF">PPNO1_LOCUS2458</name>
</gene>
<protein>
    <recommendedName>
        <fullName evidence="1">DUF1996 domain-containing protein</fullName>
    </recommendedName>
</protein>
<evidence type="ECO:0000259" key="1">
    <source>
        <dbReference type="Pfam" id="PF09362"/>
    </source>
</evidence>
<reference evidence="2" key="1">
    <citation type="submission" date="2022-11" db="EMBL/GenBank/DDBJ databases">
        <authorList>
            <person name="Scott C."/>
            <person name="Bruce N."/>
        </authorList>
    </citation>
    <scope>NUCLEOTIDE SEQUENCE</scope>
</reference>
<dbReference type="InterPro" id="IPR018535">
    <property type="entry name" value="DUF1996"/>
</dbReference>
<accession>A0A9P1GZJ3</accession>
<dbReference type="EMBL" id="CALLCH030000005">
    <property type="protein sequence ID" value="CAI4212707.1"/>
    <property type="molecule type" value="Genomic_DNA"/>
</dbReference>
<dbReference type="Pfam" id="PF09362">
    <property type="entry name" value="DUF1996"/>
    <property type="match status" value="1"/>
</dbReference>
<proteinExistence type="predicted"/>
<evidence type="ECO:0000313" key="3">
    <source>
        <dbReference type="Proteomes" id="UP000838763"/>
    </source>
</evidence>
<keyword evidence="3" id="KW-1185">Reference proteome</keyword>
<organism evidence="2 3">
    <name type="scientific">Parascedosporium putredinis</name>
    <dbReference type="NCBI Taxonomy" id="1442378"/>
    <lineage>
        <taxon>Eukaryota</taxon>
        <taxon>Fungi</taxon>
        <taxon>Dikarya</taxon>
        <taxon>Ascomycota</taxon>
        <taxon>Pezizomycotina</taxon>
        <taxon>Sordariomycetes</taxon>
        <taxon>Hypocreomycetidae</taxon>
        <taxon>Microascales</taxon>
        <taxon>Microascaceae</taxon>
        <taxon>Parascedosporium</taxon>
    </lineage>
</organism>
<feature type="domain" description="DUF1996" evidence="1">
    <location>
        <begin position="1"/>
        <end position="142"/>
    </location>
</feature>
<evidence type="ECO:0000313" key="2">
    <source>
        <dbReference type="EMBL" id="CAI4212707.1"/>
    </source>
</evidence>
<dbReference type="OrthoDB" id="74764at2759"/>
<dbReference type="PANTHER" id="PTHR43662">
    <property type="match status" value="1"/>
</dbReference>